<feature type="transmembrane region" description="Helical" evidence="1">
    <location>
        <begin position="53"/>
        <end position="71"/>
    </location>
</feature>
<evidence type="ECO:0000256" key="1">
    <source>
        <dbReference type="SAM" id="Phobius"/>
    </source>
</evidence>
<dbReference type="Pfam" id="PF05857">
    <property type="entry name" value="TraX"/>
    <property type="match status" value="1"/>
</dbReference>
<evidence type="ECO:0000313" key="3">
    <source>
        <dbReference type="Proteomes" id="UP000249522"/>
    </source>
</evidence>
<feature type="transmembrane region" description="Helical" evidence="1">
    <location>
        <begin position="77"/>
        <end position="93"/>
    </location>
</feature>
<keyword evidence="1" id="KW-0472">Membrane</keyword>
<dbReference type="Proteomes" id="UP000249522">
    <property type="component" value="Unassembled WGS sequence"/>
</dbReference>
<dbReference type="AlphaFoldDB" id="A0A2W1LW17"/>
<protein>
    <submittedName>
        <fullName evidence="2">Conjugal transfer protein TraX</fullName>
    </submittedName>
</protein>
<feature type="transmembrane region" description="Helical" evidence="1">
    <location>
        <begin position="100"/>
        <end position="118"/>
    </location>
</feature>
<sequence>MQLLAMLTMLIDHTGIVFFPDDPTWRIIGRLAFPFYAYALVLGYRLTRNTRRYMLRLAVIGVISQLPYQWALGGDDINVVGTLLVCLVVLRLIDLYKHPAAVSLILAAGFLALDLLSFNYGSYALLLVLIYRYTQSSLMVLLHFVLNVLYAAAMPGWFSQMYSIGSTFILAYLPHVLRLSDKLVIPRYIWRSFYPVHLIALGTADLLLKS</sequence>
<evidence type="ECO:0000313" key="2">
    <source>
        <dbReference type="EMBL" id="PZD95981.1"/>
    </source>
</evidence>
<organism evidence="2 3">
    <name type="scientific">Paenibacillus sambharensis</name>
    <dbReference type="NCBI Taxonomy" id="1803190"/>
    <lineage>
        <taxon>Bacteria</taxon>
        <taxon>Bacillati</taxon>
        <taxon>Bacillota</taxon>
        <taxon>Bacilli</taxon>
        <taxon>Bacillales</taxon>
        <taxon>Paenibacillaceae</taxon>
        <taxon>Paenibacillus</taxon>
    </lineage>
</organism>
<dbReference type="OrthoDB" id="9781069at2"/>
<feature type="transmembrane region" description="Helical" evidence="1">
    <location>
        <begin position="27"/>
        <end position="46"/>
    </location>
</feature>
<feature type="transmembrane region" description="Helical" evidence="1">
    <location>
        <begin position="130"/>
        <end position="150"/>
    </location>
</feature>
<reference evidence="2 3" key="1">
    <citation type="submission" date="2018-06" db="EMBL/GenBank/DDBJ databases">
        <title>Paenibacillus imtechensis sp. nov.</title>
        <authorList>
            <person name="Pinnaka A.K."/>
            <person name="Singh H."/>
            <person name="Kaur M."/>
        </authorList>
    </citation>
    <scope>NUCLEOTIDE SEQUENCE [LARGE SCALE GENOMIC DNA]</scope>
    <source>
        <strain evidence="2 3">SMB1</strain>
    </source>
</reference>
<proteinExistence type="predicted"/>
<keyword evidence="3" id="KW-1185">Reference proteome</keyword>
<dbReference type="InterPro" id="IPR008875">
    <property type="entry name" value="TraX"/>
</dbReference>
<keyword evidence="1" id="KW-1133">Transmembrane helix</keyword>
<accession>A0A2W1LW17</accession>
<name>A0A2W1LW17_9BACL</name>
<dbReference type="EMBL" id="QKRB01000043">
    <property type="protein sequence ID" value="PZD95981.1"/>
    <property type="molecule type" value="Genomic_DNA"/>
</dbReference>
<gene>
    <name evidence="2" type="ORF">DNH61_11155</name>
</gene>
<dbReference type="RefSeq" id="WP_111146726.1">
    <property type="nucleotide sequence ID" value="NZ_QKRB01000043.1"/>
</dbReference>
<comment type="caution">
    <text evidence="2">The sequence shown here is derived from an EMBL/GenBank/DDBJ whole genome shotgun (WGS) entry which is preliminary data.</text>
</comment>
<keyword evidence="1" id="KW-0812">Transmembrane</keyword>